<organism evidence="2 3">
    <name type="scientific">Heligmosomoides polygyrus</name>
    <name type="common">Parasitic roundworm</name>
    <dbReference type="NCBI Taxonomy" id="6339"/>
    <lineage>
        <taxon>Eukaryota</taxon>
        <taxon>Metazoa</taxon>
        <taxon>Ecdysozoa</taxon>
        <taxon>Nematoda</taxon>
        <taxon>Chromadorea</taxon>
        <taxon>Rhabditida</taxon>
        <taxon>Rhabditina</taxon>
        <taxon>Rhabditomorpha</taxon>
        <taxon>Strongyloidea</taxon>
        <taxon>Heligmosomidae</taxon>
        <taxon>Heligmosomoides</taxon>
    </lineage>
</organism>
<proteinExistence type="predicted"/>
<keyword evidence="2" id="KW-1185">Reference proteome</keyword>
<sequence>MDQSSIPKSFGKKVSNVTMVAPTEFVMHDSGVIESGIFPNDEHRELTGTLIRAFPSNQTTTFARYDEDDDDNVDDSFD</sequence>
<reference evidence="1 2" key="1">
    <citation type="submission" date="2018-11" db="EMBL/GenBank/DDBJ databases">
        <authorList>
            <consortium name="Pathogen Informatics"/>
        </authorList>
    </citation>
    <scope>NUCLEOTIDE SEQUENCE [LARGE SCALE GENOMIC DNA]</scope>
</reference>
<name>A0A183FUE3_HELPZ</name>
<protein>
    <submittedName>
        <fullName evidence="3">Antitoxin of toxin-antitoxin stability system</fullName>
    </submittedName>
</protein>
<evidence type="ECO:0000313" key="2">
    <source>
        <dbReference type="Proteomes" id="UP000050761"/>
    </source>
</evidence>
<dbReference type="EMBL" id="UZAH01027235">
    <property type="protein sequence ID" value="VDO89904.1"/>
    <property type="molecule type" value="Genomic_DNA"/>
</dbReference>
<dbReference type="WBParaSite" id="HPBE_0001180101-mRNA-1">
    <property type="protein sequence ID" value="HPBE_0001180101-mRNA-1"/>
    <property type="gene ID" value="HPBE_0001180101"/>
</dbReference>
<accession>A0A3P8A0B9</accession>
<dbReference type="AlphaFoldDB" id="A0A183FUE3"/>
<accession>A0A183FUE3</accession>
<reference evidence="3" key="2">
    <citation type="submission" date="2019-09" db="UniProtKB">
        <authorList>
            <consortium name="WormBaseParasite"/>
        </authorList>
    </citation>
    <scope>IDENTIFICATION</scope>
</reference>
<gene>
    <name evidence="1" type="ORF">HPBE_LOCUS11802</name>
</gene>
<evidence type="ECO:0000313" key="1">
    <source>
        <dbReference type="EMBL" id="VDO89904.1"/>
    </source>
</evidence>
<dbReference type="Proteomes" id="UP000050761">
    <property type="component" value="Unassembled WGS sequence"/>
</dbReference>
<evidence type="ECO:0000313" key="3">
    <source>
        <dbReference type="WBParaSite" id="HPBE_0001180101-mRNA-1"/>
    </source>
</evidence>